<evidence type="ECO:0000313" key="3">
    <source>
        <dbReference type="EMBL" id="ACH38848.1"/>
    </source>
</evidence>
<sequence>MSFSNYHSGQEPAADLVSPSFQELKSRIHRLLIDRIDLSKLELLRAGELEREIGAVIERLIVEEGVPLSRQEKESLVLEVQHETFGLGPIEPLLSSPDISDILVNNCSNTYVERNGKLEKTNIVFRDNNHLRQIIERIVTRVGRRIDESSPFVDARLPDGSRVNAIIPPLALDGPALSIRRFGLVPLKMNDLLALGTLDLRLATLIEGAVKTRMNILICGGTGTGKTTLLNVISEFIPENERILTIEDSAELQLKQDHVVRLETRPPNIEGAGQVTQRDLVRNALRMRPNRIILGEVRGAEALDMLQAMNTGHDGSISTIHSNTVRDALSRLSTMVMMAGMELPDRAIKEQIASAINIIIHLVRFPDGTRRIVKFSEITGMEGETIVMQDIVCFEQMGVDRDGRVQGRFRGTGVRPRLAERLKIHGLSLAPETFEGD</sequence>
<dbReference type="KEGG" id="gbm:Gbem_1833"/>
<accession>B5EAY7</accession>
<dbReference type="InterPro" id="IPR027417">
    <property type="entry name" value="P-loop_NTPase"/>
</dbReference>
<dbReference type="Gene3D" id="3.30.450.380">
    <property type="match status" value="1"/>
</dbReference>
<proteinExistence type="inferred from homology"/>
<dbReference type="Pfam" id="PF00437">
    <property type="entry name" value="T2SSE"/>
    <property type="match status" value="1"/>
</dbReference>
<dbReference type="AlphaFoldDB" id="B5EAY7"/>
<dbReference type="InterPro" id="IPR050921">
    <property type="entry name" value="T4SS_GSP_E_ATPase"/>
</dbReference>
<dbReference type="Proteomes" id="UP000008825">
    <property type="component" value="Chromosome"/>
</dbReference>
<dbReference type="CDD" id="cd01130">
    <property type="entry name" value="VirB11-like_ATPase"/>
    <property type="match status" value="1"/>
</dbReference>
<reference evidence="3 4" key="2">
    <citation type="journal article" date="2010" name="BMC Genomics">
        <title>The genome of Geobacter bemidjiensis, exemplar for the subsurface clade of Geobacter species that predominate in Fe(III)-reducing subsurface environments.</title>
        <authorList>
            <person name="Aklujkar M."/>
            <person name="Young N.D."/>
            <person name="Holmes D."/>
            <person name="Chavan M."/>
            <person name="Risso C."/>
            <person name="Kiss H.E."/>
            <person name="Han C.S."/>
            <person name="Land M.L."/>
            <person name="Lovley D.R."/>
        </authorList>
    </citation>
    <scope>NUCLEOTIDE SEQUENCE [LARGE SCALE GENOMIC DNA]</scope>
    <source>
        <strain evidence="4">ATCC BAA-1014 / DSM 16622 / JCM 12645 / Bem</strain>
    </source>
</reference>
<gene>
    <name evidence="3" type="ordered locus">Gbem_1833</name>
</gene>
<evidence type="ECO:0000313" key="4">
    <source>
        <dbReference type="Proteomes" id="UP000008825"/>
    </source>
</evidence>
<keyword evidence="4" id="KW-1185">Reference proteome</keyword>
<dbReference type="SUPFAM" id="SSF52540">
    <property type="entry name" value="P-loop containing nucleoside triphosphate hydrolases"/>
    <property type="match status" value="1"/>
</dbReference>
<feature type="domain" description="Bacterial type II secretion system protein E" evidence="2">
    <location>
        <begin position="86"/>
        <end position="377"/>
    </location>
</feature>
<dbReference type="OrthoDB" id="9810761at2"/>
<dbReference type="GO" id="GO:0016887">
    <property type="term" value="F:ATP hydrolysis activity"/>
    <property type="evidence" value="ECO:0007669"/>
    <property type="project" value="InterPro"/>
</dbReference>
<dbReference type="InterPro" id="IPR001482">
    <property type="entry name" value="T2SS/T4SS_dom"/>
</dbReference>
<reference evidence="3 4" key="1">
    <citation type="submission" date="2008-07" db="EMBL/GenBank/DDBJ databases">
        <title>Complete sequence of Geobacter bemidjiensis BEM.</title>
        <authorList>
            <consortium name="US DOE Joint Genome Institute"/>
            <person name="Lucas S."/>
            <person name="Copeland A."/>
            <person name="Lapidus A."/>
            <person name="Glavina del Rio T."/>
            <person name="Dalin E."/>
            <person name="Tice H."/>
            <person name="Bruce D."/>
            <person name="Goodwin L."/>
            <person name="Pitluck S."/>
            <person name="Kiss H."/>
            <person name="Brettin T."/>
            <person name="Detter J.C."/>
            <person name="Han C."/>
            <person name="Kuske C.R."/>
            <person name="Schmutz J."/>
            <person name="Larimer F."/>
            <person name="Land M."/>
            <person name="Hauser L."/>
            <person name="Kyrpides N."/>
            <person name="Lykidis A."/>
            <person name="Lovley D."/>
            <person name="Richardson P."/>
        </authorList>
    </citation>
    <scope>NUCLEOTIDE SEQUENCE [LARGE SCALE GENOMIC DNA]</scope>
    <source>
        <strain evidence="4">ATCC BAA-1014 / DSM 16622 / JCM 12645 / Bem</strain>
    </source>
</reference>
<dbReference type="EMBL" id="CP001124">
    <property type="protein sequence ID" value="ACH38848.1"/>
    <property type="molecule type" value="Genomic_DNA"/>
</dbReference>
<dbReference type="PANTHER" id="PTHR30486">
    <property type="entry name" value="TWITCHING MOTILITY PROTEIN PILT"/>
    <property type="match status" value="1"/>
</dbReference>
<comment type="similarity">
    <text evidence="1">Belongs to the GSP E family.</text>
</comment>
<evidence type="ECO:0000256" key="1">
    <source>
        <dbReference type="ARBA" id="ARBA00006611"/>
    </source>
</evidence>
<name>B5EAY7_CITBB</name>
<dbReference type="Gene3D" id="3.40.50.300">
    <property type="entry name" value="P-loop containing nucleotide triphosphate hydrolases"/>
    <property type="match status" value="1"/>
</dbReference>
<dbReference type="RefSeq" id="WP_012530267.1">
    <property type="nucleotide sequence ID" value="NC_011146.1"/>
</dbReference>
<dbReference type="HOGENOM" id="CLU_005379_4_1_7"/>
<dbReference type="eggNOG" id="COG4962">
    <property type="taxonomic scope" value="Bacteria"/>
</dbReference>
<dbReference type="PANTHER" id="PTHR30486:SF15">
    <property type="entry name" value="TYPE II_IV SECRETION SYSTEM ATPASE"/>
    <property type="match status" value="1"/>
</dbReference>
<protein>
    <submittedName>
        <fullName evidence="3">Flp pilus assembly ATPase TadA</fullName>
    </submittedName>
</protein>
<organism evidence="3 4">
    <name type="scientific">Citrifermentans bemidjiense (strain ATCC BAA-1014 / DSM 16622 / JCM 12645 / Bem)</name>
    <name type="common">Geobacter bemidjiensis</name>
    <dbReference type="NCBI Taxonomy" id="404380"/>
    <lineage>
        <taxon>Bacteria</taxon>
        <taxon>Pseudomonadati</taxon>
        <taxon>Thermodesulfobacteriota</taxon>
        <taxon>Desulfuromonadia</taxon>
        <taxon>Geobacterales</taxon>
        <taxon>Geobacteraceae</taxon>
        <taxon>Citrifermentans</taxon>
    </lineage>
</organism>
<dbReference type="STRING" id="404380.Gbem_1833"/>
<evidence type="ECO:0000259" key="2">
    <source>
        <dbReference type="Pfam" id="PF00437"/>
    </source>
</evidence>